<feature type="transmembrane region" description="Helical" evidence="1">
    <location>
        <begin position="158"/>
        <end position="176"/>
    </location>
</feature>
<dbReference type="EMBL" id="QEYD01000007">
    <property type="protein sequence ID" value="PWE28150.1"/>
    <property type="molecule type" value="Genomic_DNA"/>
</dbReference>
<evidence type="ECO:0000256" key="1">
    <source>
        <dbReference type="SAM" id="Phobius"/>
    </source>
</evidence>
<dbReference type="Proteomes" id="UP000244940">
    <property type="component" value="Unassembled WGS sequence"/>
</dbReference>
<dbReference type="GeneID" id="94365696"/>
<feature type="transmembrane region" description="Helical" evidence="1">
    <location>
        <begin position="128"/>
        <end position="146"/>
    </location>
</feature>
<organism evidence="2 3">
    <name type="scientific">Pararhodobacter marinus</name>
    <dbReference type="NCBI Taxonomy" id="2184063"/>
    <lineage>
        <taxon>Bacteria</taxon>
        <taxon>Pseudomonadati</taxon>
        <taxon>Pseudomonadota</taxon>
        <taxon>Alphaproteobacteria</taxon>
        <taxon>Rhodobacterales</taxon>
        <taxon>Paracoccaceae</taxon>
        <taxon>Pararhodobacter</taxon>
    </lineage>
</organism>
<proteinExistence type="predicted"/>
<evidence type="ECO:0000313" key="2">
    <source>
        <dbReference type="EMBL" id="PWE28150.1"/>
    </source>
</evidence>
<gene>
    <name evidence="2" type="ORF">C4N9_12425</name>
</gene>
<dbReference type="InterPro" id="IPR009495">
    <property type="entry name" value="NrsF"/>
</dbReference>
<keyword evidence="1" id="KW-0812">Transmembrane</keyword>
<dbReference type="RefSeq" id="WP_109533657.1">
    <property type="nucleotide sequence ID" value="NZ_QEYD01000007.1"/>
</dbReference>
<reference evidence="2 3" key="1">
    <citation type="submission" date="2018-05" db="EMBL/GenBank/DDBJ databases">
        <title>Pararhodobacter marina sp. nov., isolated from deep-sea water of the Indian Ocean.</title>
        <authorList>
            <person name="Lai Q.Sr."/>
            <person name="Liu X."/>
            <person name="Shao Z."/>
        </authorList>
    </citation>
    <scope>NUCLEOTIDE SEQUENCE [LARGE SCALE GENOMIC DNA]</scope>
    <source>
        <strain evidence="2 3">CIC4N-9</strain>
    </source>
</reference>
<sequence>MKTDALIAALAADTTPRPSPGARMVRVLPLAVALSLTALLTGWHVRADLASALGSVAVYKTAVPLALALSALWLARGLARPEARAGREWALIGVLMAGLALALAWGLAVTPVPRIAEILDTPDYANCLISVPVLAALPLAGALWALRAGATLHPATSGAAAGLIAGGAAAAIYSLHCPHDHLMYFFPAYGVAMAGVTLAGALLGARLLRW</sequence>
<dbReference type="Pfam" id="PF06532">
    <property type="entry name" value="NrsF"/>
    <property type="match status" value="1"/>
</dbReference>
<feature type="transmembrane region" description="Helical" evidence="1">
    <location>
        <begin position="27"/>
        <end position="45"/>
    </location>
</feature>
<protein>
    <submittedName>
        <fullName evidence="2">RNA polymerase subunit sigma-70</fullName>
    </submittedName>
</protein>
<comment type="caution">
    <text evidence="2">The sequence shown here is derived from an EMBL/GenBank/DDBJ whole genome shotgun (WGS) entry which is preliminary data.</text>
</comment>
<evidence type="ECO:0000313" key="3">
    <source>
        <dbReference type="Proteomes" id="UP000244940"/>
    </source>
</evidence>
<feature type="transmembrane region" description="Helical" evidence="1">
    <location>
        <begin position="89"/>
        <end position="108"/>
    </location>
</feature>
<keyword evidence="3" id="KW-1185">Reference proteome</keyword>
<accession>A0A2U2C8E5</accession>
<keyword evidence="1" id="KW-0472">Membrane</keyword>
<name>A0A2U2C8E5_9RHOB</name>
<feature type="transmembrane region" description="Helical" evidence="1">
    <location>
        <begin position="57"/>
        <end position="77"/>
    </location>
</feature>
<dbReference type="AlphaFoldDB" id="A0A2U2C8E5"/>
<feature type="transmembrane region" description="Helical" evidence="1">
    <location>
        <begin position="182"/>
        <end position="205"/>
    </location>
</feature>
<keyword evidence="1" id="KW-1133">Transmembrane helix</keyword>